<accession>A0A9D9H2Q3</accession>
<comment type="catalytic activity">
    <reaction evidence="5">
        <text>L-arginine + H2O = L-citrulline + NH4(+)</text>
        <dbReference type="Rhea" id="RHEA:19597"/>
        <dbReference type="ChEBI" id="CHEBI:15377"/>
        <dbReference type="ChEBI" id="CHEBI:28938"/>
        <dbReference type="ChEBI" id="CHEBI:32682"/>
        <dbReference type="ChEBI" id="CHEBI:57743"/>
        <dbReference type="EC" id="3.5.3.6"/>
    </reaction>
</comment>
<dbReference type="Gene3D" id="1.10.3930.10">
    <property type="entry name" value="Arginine deiminase"/>
    <property type="match status" value="1"/>
</dbReference>
<evidence type="ECO:0000256" key="3">
    <source>
        <dbReference type="ARBA" id="ARBA00012171"/>
    </source>
</evidence>
<sequence length="405" mass="45836">MTLQVNLNSEIGRLRAVMLHRPGPELENMTPATIKEALYSDLLSTKPAQKEYRQLEAILSGVCTPFYIDNLLQEVLEKVPESKTYIMDKLRGQGVPEETLRHLESLDAKTLGKSLVDGLPGTAMNPMYNLYFTRDIGVCFNQHAMPTHMATKVRSVEILITDTIYKYHPFFTANQAWVNPWENVPAGTRLEGGDFLVAAPNVFVIGQGARSNRNGVDAFINIKRQESSLFYVITQELPHDPESFIHMDMVFTFLSRRHCMMYKPLLLGRNAYATRLLKVENGVVHETVCDNVLEALHQIGYDYEPIFCGDDYGMYPDREQWHSGANFFAFAPGKIMGYGRNLHTIEALSKAGFEVVEAWDVVDGKRKVETEDENRLMVYTLESSELVRGGGGCRCMTMPVCREDL</sequence>
<dbReference type="AlphaFoldDB" id="A0A9D9H2Q3"/>
<evidence type="ECO:0000313" key="6">
    <source>
        <dbReference type="EMBL" id="MBO8432653.1"/>
    </source>
</evidence>
<dbReference type="PANTHER" id="PTHR47271">
    <property type="entry name" value="ARGININE DEIMINASE"/>
    <property type="match status" value="1"/>
</dbReference>
<dbReference type="Gene3D" id="3.75.10.10">
    <property type="entry name" value="L-arginine/glycine Amidinotransferase, Chain A"/>
    <property type="match status" value="2"/>
</dbReference>
<evidence type="ECO:0000256" key="5">
    <source>
        <dbReference type="ARBA" id="ARBA00049429"/>
    </source>
</evidence>
<reference evidence="6" key="2">
    <citation type="journal article" date="2021" name="PeerJ">
        <title>Extensive microbial diversity within the chicken gut microbiome revealed by metagenomics and culture.</title>
        <authorList>
            <person name="Gilroy R."/>
            <person name="Ravi A."/>
            <person name="Getino M."/>
            <person name="Pursley I."/>
            <person name="Horton D.L."/>
            <person name="Alikhan N.F."/>
            <person name="Baker D."/>
            <person name="Gharbi K."/>
            <person name="Hall N."/>
            <person name="Watson M."/>
            <person name="Adriaenssens E.M."/>
            <person name="Foster-Nyarko E."/>
            <person name="Jarju S."/>
            <person name="Secka A."/>
            <person name="Antonio M."/>
            <person name="Oren A."/>
            <person name="Chaudhuri R.R."/>
            <person name="La Ragione R."/>
            <person name="Hildebrand F."/>
            <person name="Pallen M.J."/>
        </authorList>
    </citation>
    <scope>NUCLEOTIDE SEQUENCE</scope>
    <source>
        <strain evidence="6">2889</strain>
    </source>
</reference>
<dbReference type="InterPro" id="IPR003876">
    <property type="entry name" value="Arg_deiminase"/>
</dbReference>
<dbReference type="Proteomes" id="UP000823612">
    <property type="component" value="Unassembled WGS sequence"/>
</dbReference>
<comment type="similarity">
    <text evidence="2">Belongs to the arginine deiminase family.</text>
</comment>
<organism evidence="6 7">
    <name type="scientific">Candidatus Pullibacteroides excrementavium</name>
    <dbReference type="NCBI Taxonomy" id="2840905"/>
    <lineage>
        <taxon>Bacteria</taxon>
        <taxon>Pseudomonadati</taxon>
        <taxon>Bacteroidota</taxon>
        <taxon>Bacteroidia</taxon>
        <taxon>Bacteroidales</taxon>
        <taxon>Candidatus Pullibacteroides</taxon>
    </lineage>
</organism>
<dbReference type="EMBL" id="JADIMZ010000077">
    <property type="protein sequence ID" value="MBO8432653.1"/>
    <property type="molecule type" value="Genomic_DNA"/>
</dbReference>
<dbReference type="GO" id="GO:0016990">
    <property type="term" value="F:arginine deiminase activity"/>
    <property type="evidence" value="ECO:0007669"/>
    <property type="project" value="UniProtKB-EC"/>
</dbReference>
<comment type="caution">
    <text evidence="6">The sequence shown here is derived from an EMBL/GenBank/DDBJ whole genome shotgun (WGS) entry which is preliminary data.</text>
</comment>
<name>A0A9D9H2Q3_9BACT</name>
<proteinExistence type="inferred from homology"/>
<evidence type="ECO:0000256" key="1">
    <source>
        <dbReference type="ARBA" id="ARBA00005213"/>
    </source>
</evidence>
<dbReference type="SUPFAM" id="SSF55909">
    <property type="entry name" value="Pentein"/>
    <property type="match status" value="2"/>
</dbReference>
<evidence type="ECO:0000256" key="2">
    <source>
        <dbReference type="ARBA" id="ARBA00010206"/>
    </source>
</evidence>
<evidence type="ECO:0000256" key="4">
    <source>
        <dbReference type="ARBA" id="ARBA00022801"/>
    </source>
</evidence>
<protein>
    <recommendedName>
        <fullName evidence="3">arginine deiminase</fullName>
        <ecNumber evidence="3">3.5.3.6</ecNumber>
    </recommendedName>
</protein>
<dbReference type="EC" id="3.5.3.6" evidence="3"/>
<gene>
    <name evidence="6" type="ORF">IAB08_05115</name>
</gene>
<keyword evidence="4" id="KW-0378">Hydrolase</keyword>
<reference evidence="6" key="1">
    <citation type="submission" date="2020-10" db="EMBL/GenBank/DDBJ databases">
        <authorList>
            <person name="Gilroy R."/>
        </authorList>
    </citation>
    <scope>NUCLEOTIDE SEQUENCE</scope>
    <source>
        <strain evidence="6">2889</strain>
    </source>
</reference>
<dbReference type="PANTHER" id="PTHR47271:SF2">
    <property type="entry name" value="ARGININE DEIMINASE"/>
    <property type="match status" value="1"/>
</dbReference>
<dbReference type="Pfam" id="PF02274">
    <property type="entry name" value="ADI"/>
    <property type="match status" value="1"/>
</dbReference>
<evidence type="ECO:0000313" key="7">
    <source>
        <dbReference type="Proteomes" id="UP000823612"/>
    </source>
</evidence>
<dbReference type="PRINTS" id="PR01466">
    <property type="entry name" value="ARGDEIMINASE"/>
</dbReference>
<comment type="pathway">
    <text evidence="1">Amino-acid degradation; L-arginine degradation via ADI pathway; carbamoyl phosphate from L-arginine: step 1/2.</text>
</comment>
<dbReference type="GO" id="GO:0019546">
    <property type="term" value="P:L-arginine deiminase pathway"/>
    <property type="evidence" value="ECO:0007669"/>
    <property type="project" value="TreeGrafter"/>
</dbReference>